<organism evidence="2 3">
    <name type="scientific">Gymnopus androsaceus JB14</name>
    <dbReference type="NCBI Taxonomy" id="1447944"/>
    <lineage>
        <taxon>Eukaryota</taxon>
        <taxon>Fungi</taxon>
        <taxon>Dikarya</taxon>
        <taxon>Basidiomycota</taxon>
        <taxon>Agaricomycotina</taxon>
        <taxon>Agaricomycetes</taxon>
        <taxon>Agaricomycetidae</taxon>
        <taxon>Agaricales</taxon>
        <taxon>Marasmiineae</taxon>
        <taxon>Omphalotaceae</taxon>
        <taxon>Gymnopus</taxon>
    </lineage>
</organism>
<feature type="region of interest" description="Disordered" evidence="1">
    <location>
        <begin position="407"/>
        <end position="452"/>
    </location>
</feature>
<accession>A0A6A4HAF5</accession>
<evidence type="ECO:0000313" key="3">
    <source>
        <dbReference type="Proteomes" id="UP000799118"/>
    </source>
</evidence>
<gene>
    <name evidence="2" type="ORF">BT96DRAFT_195971</name>
</gene>
<sequence length="525" mass="56071">MSYHANHASSTASLLSSTQLQPPRPTQQLQSTVVRPQSQRIEHYAVSAPGRPNSIVRPKPTTVPSVNLVARPPGSTAQTPITSPQPRPTTVNTVIQGQVGVSGIQQPSTSPIAASPPNSGGNPGHIYSSPPSTANSAISSPIPGVSGLNSSIPVQTNSGNSGHIYPSPTSSSVGVEFVEFGPGPIFLTTVHFHRYLPFYNNKPSRYRTRRQRQHFQRILFRLLGTYKRDLRAHRCQIPLLRLYLASTPQALSSRPPQHHSYSLPVLPSQHVPPPRPTAASTHSSTNAMLSNFGRAAGRVAGRVALRYAGKLAMGSILGTNPTLVSGLSNGGLFDNNSLDVLNNSLANLNVGSTGVDMSTFQAAFQGVPGTDYQSIISSIGQQQQTSPTPGVNYHAIISALMKIQQQAAHSQGAAHPHPQAASNTNAAASAQADANRYQARLDAQAQQIQADAGDDEQYEFATATSNKCRHQLLSSNKQPSVHSAQPHQQHQQHPSMTISTVPQYHLLSQPTLPRLSLPSTNNIPL</sequence>
<reference evidence="2" key="1">
    <citation type="journal article" date="2019" name="Environ. Microbiol.">
        <title>Fungal ecological strategies reflected in gene transcription - a case study of two litter decomposers.</title>
        <authorList>
            <person name="Barbi F."/>
            <person name="Kohler A."/>
            <person name="Barry K."/>
            <person name="Baskaran P."/>
            <person name="Daum C."/>
            <person name="Fauchery L."/>
            <person name="Ihrmark K."/>
            <person name="Kuo A."/>
            <person name="LaButti K."/>
            <person name="Lipzen A."/>
            <person name="Morin E."/>
            <person name="Grigoriev I.V."/>
            <person name="Henrissat B."/>
            <person name="Lindahl B."/>
            <person name="Martin F."/>
        </authorList>
    </citation>
    <scope>NUCLEOTIDE SEQUENCE</scope>
    <source>
        <strain evidence="2">JB14</strain>
    </source>
</reference>
<feature type="compositionally biased region" description="Low complexity" evidence="1">
    <location>
        <begin position="478"/>
        <end position="495"/>
    </location>
</feature>
<feature type="region of interest" description="Disordered" evidence="1">
    <location>
        <begin position="475"/>
        <end position="496"/>
    </location>
</feature>
<proteinExistence type="predicted"/>
<dbReference type="AlphaFoldDB" id="A0A6A4HAF5"/>
<evidence type="ECO:0000313" key="2">
    <source>
        <dbReference type="EMBL" id="KAE9394294.1"/>
    </source>
</evidence>
<feature type="region of interest" description="Disordered" evidence="1">
    <location>
        <begin position="1"/>
        <end position="89"/>
    </location>
</feature>
<feature type="compositionally biased region" description="Polar residues" evidence="1">
    <location>
        <begin position="75"/>
        <end position="89"/>
    </location>
</feature>
<evidence type="ECO:0000256" key="1">
    <source>
        <dbReference type="SAM" id="MobiDB-lite"/>
    </source>
</evidence>
<feature type="compositionally biased region" description="Low complexity" evidence="1">
    <location>
        <begin position="407"/>
        <end position="451"/>
    </location>
</feature>
<dbReference type="Proteomes" id="UP000799118">
    <property type="component" value="Unassembled WGS sequence"/>
</dbReference>
<name>A0A6A4HAF5_9AGAR</name>
<dbReference type="EMBL" id="ML769553">
    <property type="protein sequence ID" value="KAE9394294.1"/>
    <property type="molecule type" value="Genomic_DNA"/>
</dbReference>
<feature type="compositionally biased region" description="Polar residues" evidence="1">
    <location>
        <begin position="107"/>
        <end position="120"/>
    </location>
</feature>
<feature type="region of interest" description="Disordered" evidence="1">
    <location>
        <begin position="103"/>
        <end position="135"/>
    </location>
</feature>
<protein>
    <submittedName>
        <fullName evidence="2">Uncharacterized protein</fullName>
    </submittedName>
</protein>
<feature type="compositionally biased region" description="Low complexity" evidence="1">
    <location>
        <begin position="8"/>
        <end position="32"/>
    </location>
</feature>
<dbReference type="OrthoDB" id="10688730at2759"/>
<keyword evidence="3" id="KW-1185">Reference proteome</keyword>